<evidence type="ECO:0000313" key="2">
    <source>
        <dbReference type="EMBL" id="CAE8680938.1"/>
    </source>
</evidence>
<accession>A0A813JMZ7</accession>
<organism evidence="2 3">
    <name type="scientific">Polarella glacialis</name>
    <name type="common">Dinoflagellate</name>
    <dbReference type="NCBI Taxonomy" id="89957"/>
    <lineage>
        <taxon>Eukaryota</taxon>
        <taxon>Sar</taxon>
        <taxon>Alveolata</taxon>
        <taxon>Dinophyceae</taxon>
        <taxon>Suessiales</taxon>
        <taxon>Suessiaceae</taxon>
        <taxon>Polarella</taxon>
    </lineage>
</organism>
<gene>
    <name evidence="2" type="ORF">PGLA2088_LOCUS22196</name>
</gene>
<reference evidence="2" key="1">
    <citation type="submission" date="2021-02" db="EMBL/GenBank/DDBJ databases">
        <authorList>
            <person name="Dougan E. K."/>
            <person name="Rhodes N."/>
            <person name="Thang M."/>
            <person name="Chan C."/>
        </authorList>
    </citation>
    <scope>NUCLEOTIDE SEQUENCE</scope>
</reference>
<feature type="compositionally biased region" description="Polar residues" evidence="1">
    <location>
        <begin position="177"/>
        <end position="202"/>
    </location>
</feature>
<sequence>MLATIKVEYKDTGFELFFDLEETADQLNFLYKVQGIQLSHGGNDKYDRLPCLVCLKMALSTAYEERVNPKVSGTPGTTPPSPQQGSKMKMQLSEIRKSPSNAEICELTEPKVMRQNIFARFGFRSWNRSLTKQGGQRAEEYQSAEQRQVSLQVAASRSKLSADGVSARPRVASFSLDGSSLSVGADASQTKGADSSQAINEGSAQSSSQASPKPFFPALVPGCIG</sequence>
<feature type="region of interest" description="Disordered" evidence="1">
    <location>
        <begin position="177"/>
        <end position="215"/>
    </location>
</feature>
<feature type="region of interest" description="Disordered" evidence="1">
    <location>
        <begin position="67"/>
        <end position="92"/>
    </location>
</feature>
<protein>
    <submittedName>
        <fullName evidence="2">Uncharacterized protein</fullName>
    </submittedName>
</protein>
<comment type="caution">
    <text evidence="2">The sequence shown here is derived from an EMBL/GenBank/DDBJ whole genome shotgun (WGS) entry which is preliminary data.</text>
</comment>
<dbReference type="AlphaFoldDB" id="A0A813JMZ7"/>
<dbReference type="Proteomes" id="UP000626109">
    <property type="component" value="Unassembled WGS sequence"/>
</dbReference>
<name>A0A813JMZ7_POLGL</name>
<evidence type="ECO:0000313" key="3">
    <source>
        <dbReference type="Proteomes" id="UP000626109"/>
    </source>
</evidence>
<evidence type="ECO:0000256" key="1">
    <source>
        <dbReference type="SAM" id="MobiDB-lite"/>
    </source>
</evidence>
<dbReference type="EMBL" id="CAJNNW010025907">
    <property type="protein sequence ID" value="CAE8680938.1"/>
    <property type="molecule type" value="Genomic_DNA"/>
</dbReference>
<proteinExistence type="predicted"/>